<keyword evidence="1" id="KW-1133">Transmembrane helix</keyword>
<evidence type="ECO:0000313" key="2">
    <source>
        <dbReference type="EMBL" id="KAA8917266.1"/>
    </source>
</evidence>
<comment type="caution">
    <text evidence="2">The sequence shown here is derived from an EMBL/GenBank/DDBJ whole genome shotgun (WGS) entry which is preliminary data.</text>
</comment>
<evidence type="ECO:0000313" key="3">
    <source>
        <dbReference type="Proteomes" id="UP000761534"/>
    </source>
</evidence>
<keyword evidence="3" id="KW-1185">Reference proteome</keyword>
<keyword evidence="1" id="KW-0812">Transmembrane</keyword>
<organism evidence="2 3">
    <name type="scientific">Trichomonascus ciferrii</name>
    <dbReference type="NCBI Taxonomy" id="44093"/>
    <lineage>
        <taxon>Eukaryota</taxon>
        <taxon>Fungi</taxon>
        <taxon>Dikarya</taxon>
        <taxon>Ascomycota</taxon>
        <taxon>Saccharomycotina</taxon>
        <taxon>Dipodascomycetes</taxon>
        <taxon>Dipodascales</taxon>
        <taxon>Trichomonascaceae</taxon>
        <taxon>Trichomonascus</taxon>
        <taxon>Trichomonascus ciferrii complex</taxon>
    </lineage>
</organism>
<evidence type="ECO:0000256" key="1">
    <source>
        <dbReference type="SAM" id="Phobius"/>
    </source>
</evidence>
<sequence>MASRDIFDPIKLLRVAPVLTTTATVVYGLNERLYLGVFVRKEQQAKANAILPGYFDVLFRKGVKYVVTGYTSTIGFALANLVGGSYAMAKSSPSTQLYWTGLGLAALHFAFVPLVAGSIKDIVEDQPEGKTTSRLQDWLDIHRFRLIFADIPSWLCFIAGFIAL</sequence>
<evidence type="ECO:0008006" key="4">
    <source>
        <dbReference type="Google" id="ProtNLM"/>
    </source>
</evidence>
<dbReference type="EMBL" id="SWFS01000052">
    <property type="protein sequence ID" value="KAA8917266.1"/>
    <property type="molecule type" value="Genomic_DNA"/>
</dbReference>
<feature type="transmembrane region" description="Helical" evidence="1">
    <location>
        <begin position="97"/>
        <end position="123"/>
    </location>
</feature>
<protein>
    <recommendedName>
        <fullName evidence="4">Integral membrane protein</fullName>
    </recommendedName>
</protein>
<dbReference type="AlphaFoldDB" id="A0A642VD07"/>
<keyword evidence="1" id="KW-0472">Membrane</keyword>
<dbReference type="Proteomes" id="UP000761534">
    <property type="component" value="Unassembled WGS sequence"/>
</dbReference>
<dbReference type="VEuPathDB" id="FungiDB:TRICI_000604"/>
<gene>
    <name evidence="2" type="ORF">TRICI_000604</name>
</gene>
<feature type="transmembrane region" description="Helical" evidence="1">
    <location>
        <begin position="12"/>
        <end position="29"/>
    </location>
</feature>
<reference evidence="2" key="1">
    <citation type="journal article" date="2019" name="G3 (Bethesda)">
        <title>Genome Assemblies of Two Rare Opportunistic Yeast Pathogens: Diutina rugosa (syn. Candida rugosa) and Trichomonascus ciferrii (syn. Candida ciferrii).</title>
        <authorList>
            <person name="Mixao V."/>
            <person name="Saus E."/>
            <person name="Hansen A.P."/>
            <person name="Lass-Florl C."/>
            <person name="Gabaldon T."/>
        </authorList>
    </citation>
    <scope>NUCLEOTIDE SEQUENCE</scope>
    <source>
        <strain evidence="2">CBS 4856</strain>
    </source>
</reference>
<accession>A0A642VD07</accession>
<name>A0A642VD07_9ASCO</name>
<proteinExistence type="predicted"/>
<feature type="transmembrane region" description="Helical" evidence="1">
    <location>
        <begin position="144"/>
        <end position="163"/>
    </location>
</feature>
<dbReference type="OrthoDB" id="1523883at2759"/>